<dbReference type="Gene3D" id="3.30.70.270">
    <property type="match status" value="1"/>
</dbReference>
<dbReference type="InterPro" id="IPR043128">
    <property type="entry name" value="Rev_trsase/Diguanyl_cyclase"/>
</dbReference>
<accession>A0A9Q3JYZ7</accession>
<sequence>MSKKGEMNEINIEKEPDVEKNDVIEENSHDKSSISSESSKDIESFNATFDIMEMYSPLPQLSNSQLYLSKIQDAQLMKTKPRRGKGYTSGSSCITEVIIDKKPTKLLLDPGSFCSCVVYISTMDALKGFNQNVVTLRARRYLGIIVHCGVYEYLRMPFGIKNAPSHFQRKMNNLFPEELSEEWFIIDIEDIIVCSKTWEEHMCILSRILTKIQSVNIKISLKKCHFGLKELKELGHVVYGLSLGIEKNNVAAVFLKPMCPKKGN</sequence>
<dbReference type="InterPro" id="IPR053134">
    <property type="entry name" value="RNA-dir_DNA_polymerase"/>
</dbReference>
<dbReference type="InterPro" id="IPR043502">
    <property type="entry name" value="DNA/RNA_pol_sf"/>
</dbReference>
<dbReference type="InterPro" id="IPR000477">
    <property type="entry name" value="RT_dom"/>
</dbReference>
<comment type="caution">
    <text evidence="3">The sequence shown here is derived from an EMBL/GenBank/DDBJ whole genome shotgun (WGS) entry which is preliminary data.</text>
</comment>
<dbReference type="CDD" id="cd01647">
    <property type="entry name" value="RT_LTR"/>
    <property type="match status" value="1"/>
</dbReference>
<evidence type="ECO:0000313" key="4">
    <source>
        <dbReference type="Proteomes" id="UP000765509"/>
    </source>
</evidence>
<organism evidence="3 4">
    <name type="scientific">Austropuccinia psidii MF-1</name>
    <dbReference type="NCBI Taxonomy" id="1389203"/>
    <lineage>
        <taxon>Eukaryota</taxon>
        <taxon>Fungi</taxon>
        <taxon>Dikarya</taxon>
        <taxon>Basidiomycota</taxon>
        <taxon>Pucciniomycotina</taxon>
        <taxon>Pucciniomycetes</taxon>
        <taxon>Pucciniales</taxon>
        <taxon>Sphaerophragmiaceae</taxon>
        <taxon>Austropuccinia</taxon>
    </lineage>
</organism>
<feature type="domain" description="Reverse transcriptase" evidence="2">
    <location>
        <begin position="119"/>
        <end position="237"/>
    </location>
</feature>
<gene>
    <name evidence="3" type="ORF">O181_110032</name>
</gene>
<dbReference type="Pfam" id="PF00078">
    <property type="entry name" value="RVT_1"/>
    <property type="match status" value="1"/>
</dbReference>
<dbReference type="Proteomes" id="UP000765509">
    <property type="component" value="Unassembled WGS sequence"/>
</dbReference>
<keyword evidence="4" id="KW-1185">Reference proteome</keyword>
<dbReference type="PANTHER" id="PTHR24559">
    <property type="entry name" value="TRANSPOSON TY3-I GAG-POL POLYPROTEIN"/>
    <property type="match status" value="1"/>
</dbReference>
<dbReference type="PANTHER" id="PTHR24559:SF444">
    <property type="entry name" value="REVERSE TRANSCRIPTASE DOMAIN-CONTAINING PROTEIN"/>
    <property type="match status" value="1"/>
</dbReference>
<dbReference type="EMBL" id="AVOT02086010">
    <property type="protein sequence ID" value="MBW0570317.1"/>
    <property type="molecule type" value="Genomic_DNA"/>
</dbReference>
<reference evidence="3" key="1">
    <citation type="submission" date="2021-03" db="EMBL/GenBank/DDBJ databases">
        <title>Draft genome sequence of rust myrtle Austropuccinia psidii MF-1, a brazilian biotype.</title>
        <authorList>
            <person name="Quecine M.C."/>
            <person name="Pachon D.M.R."/>
            <person name="Bonatelli M.L."/>
            <person name="Correr F.H."/>
            <person name="Franceschini L.M."/>
            <person name="Leite T.F."/>
            <person name="Margarido G.R.A."/>
            <person name="Almeida C.A."/>
            <person name="Ferrarezi J.A."/>
            <person name="Labate C.A."/>
        </authorList>
    </citation>
    <scope>NUCLEOTIDE SEQUENCE</scope>
    <source>
        <strain evidence="3">MF-1</strain>
    </source>
</reference>
<evidence type="ECO:0000259" key="2">
    <source>
        <dbReference type="Pfam" id="PF00078"/>
    </source>
</evidence>
<dbReference type="SUPFAM" id="SSF56672">
    <property type="entry name" value="DNA/RNA polymerases"/>
    <property type="match status" value="1"/>
</dbReference>
<dbReference type="OrthoDB" id="3363652at2759"/>
<feature type="region of interest" description="Disordered" evidence="1">
    <location>
        <begin position="1"/>
        <end position="39"/>
    </location>
</feature>
<evidence type="ECO:0000313" key="3">
    <source>
        <dbReference type="EMBL" id="MBW0570317.1"/>
    </source>
</evidence>
<dbReference type="Gene3D" id="3.10.10.10">
    <property type="entry name" value="HIV Type 1 Reverse Transcriptase, subunit A, domain 1"/>
    <property type="match status" value="1"/>
</dbReference>
<evidence type="ECO:0000256" key="1">
    <source>
        <dbReference type="SAM" id="MobiDB-lite"/>
    </source>
</evidence>
<dbReference type="AlphaFoldDB" id="A0A9Q3JYZ7"/>
<proteinExistence type="predicted"/>
<protein>
    <recommendedName>
        <fullName evidence="2">Reverse transcriptase domain-containing protein</fullName>
    </recommendedName>
</protein>
<name>A0A9Q3JYZ7_9BASI</name>